<dbReference type="EMBL" id="CM018048">
    <property type="protein sequence ID" value="KAA8521925.1"/>
    <property type="molecule type" value="Genomic_DNA"/>
</dbReference>
<protein>
    <submittedName>
        <fullName evidence="1">Uncharacterized protein</fullName>
    </submittedName>
</protein>
<keyword evidence="2" id="KW-1185">Reference proteome</keyword>
<evidence type="ECO:0000313" key="1">
    <source>
        <dbReference type="EMBL" id="KAA8521925.1"/>
    </source>
</evidence>
<gene>
    <name evidence="1" type="ORF">F0562_012761</name>
</gene>
<organism evidence="1 2">
    <name type="scientific">Nyssa sinensis</name>
    <dbReference type="NCBI Taxonomy" id="561372"/>
    <lineage>
        <taxon>Eukaryota</taxon>
        <taxon>Viridiplantae</taxon>
        <taxon>Streptophyta</taxon>
        <taxon>Embryophyta</taxon>
        <taxon>Tracheophyta</taxon>
        <taxon>Spermatophyta</taxon>
        <taxon>Magnoliopsida</taxon>
        <taxon>eudicotyledons</taxon>
        <taxon>Gunneridae</taxon>
        <taxon>Pentapetalae</taxon>
        <taxon>asterids</taxon>
        <taxon>Cornales</taxon>
        <taxon>Nyssaceae</taxon>
        <taxon>Nyssa</taxon>
    </lineage>
</organism>
<proteinExistence type="predicted"/>
<name>A0A5J4ZT56_9ASTE</name>
<dbReference type="AlphaFoldDB" id="A0A5J4ZT56"/>
<dbReference type="Proteomes" id="UP000325577">
    <property type="component" value="Linkage Group LG5"/>
</dbReference>
<sequence>MGLSVSRLPDFESLQQSQFSVVLQANFRGSLNAPNYLLGQQLQVVALSLCSPLLEEAVVVGCLDYSLVVHGAGRALLSPTTDGSKGVSSMFLPLLGGTCLVGLVKGV</sequence>
<evidence type="ECO:0000313" key="2">
    <source>
        <dbReference type="Proteomes" id="UP000325577"/>
    </source>
</evidence>
<accession>A0A5J4ZT56</accession>
<reference evidence="1 2" key="1">
    <citation type="submission" date="2019-09" db="EMBL/GenBank/DDBJ databases">
        <title>A chromosome-level genome assembly of the Chinese tupelo Nyssa sinensis.</title>
        <authorList>
            <person name="Yang X."/>
            <person name="Kang M."/>
            <person name="Yang Y."/>
            <person name="Xiong H."/>
            <person name="Wang M."/>
            <person name="Zhang Z."/>
            <person name="Wang Z."/>
            <person name="Wu H."/>
            <person name="Ma T."/>
            <person name="Liu J."/>
            <person name="Xi Z."/>
        </authorList>
    </citation>
    <scope>NUCLEOTIDE SEQUENCE [LARGE SCALE GENOMIC DNA]</scope>
    <source>
        <strain evidence="1">J267</strain>
        <tissue evidence="1">Leaf</tissue>
    </source>
</reference>